<dbReference type="Proteomes" id="UP000504630">
    <property type="component" value="Chromosome 22"/>
</dbReference>
<evidence type="ECO:0000256" key="5">
    <source>
        <dbReference type="ARBA" id="ARBA00023136"/>
    </source>
</evidence>
<dbReference type="Pfam" id="PF06060">
    <property type="entry name" value="Mesothelin"/>
    <property type="match status" value="1"/>
</dbReference>
<dbReference type="KEGG" id="cgob:115027744"/>
<dbReference type="RefSeq" id="XP_029317087.1">
    <property type="nucleotide sequence ID" value="XM_029461227.1"/>
</dbReference>
<keyword evidence="6" id="KW-0325">Glycoprotein</keyword>
<sequence length="210" mass="23880">MACTLDGSYIQNADPLIMEKLQACKDFSDSQVDGMETLLLSGKTKYGNVSTWNRQTLKDLGVLPLYLTRNIWGVFKTSTKRRYLKTFMFTLRKTKTRKSKFKKLFQQISTHKIKRGAGCTVGNITHVTVSDNSFPFGYEQTQFDLCLDISVLKDNLNSICEKVHDDDFQKVILKKLNQAFPAGVSDEEVQVLVSVSRMASLDDISKWKIT</sequence>
<accession>A0A6J2S5T7</accession>
<name>A0A6J2S5T7_COTGO</name>
<dbReference type="OrthoDB" id="9329195at2759"/>
<evidence type="ECO:0000256" key="2">
    <source>
        <dbReference type="ARBA" id="ARBA00011016"/>
    </source>
</evidence>
<keyword evidence="3" id="KW-0732">Signal</keyword>
<dbReference type="InterPro" id="IPR026664">
    <property type="entry name" value="Stereocilin-rel"/>
</dbReference>
<dbReference type="PANTHER" id="PTHR23412:SF6">
    <property type="entry name" value="MESOTHELIN"/>
    <property type="match status" value="1"/>
</dbReference>
<dbReference type="GO" id="GO:0007160">
    <property type="term" value="P:cell-matrix adhesion"/>
    <property type="evidence" value="ECO:0007669"/>
    <property type="project" value="TreeGrafter"/>
</dbReference>
<protein>
    <submittedName>
        <fullName evidence="8">Mesothelin-like protein</fullName>
    </submittedName>
</protein>
<gene>
    <name evidence="8" type="primary">LOC115027744</name>
</gene>
<evidence type="ECO:0000313" key="7">
    <source>
        <dbReference type="Proteomes" id="UP000504630"/>
    </source>
</evidence>
<keyword evidence="7" id="KW-1185">Reference proteome</keyword>
<dbReference type="GeneID" id="115027744"/>
<evidence type="ECO:0000256" key="6">
    <source>
        <dbReference type="ARBA" id="ARBA00023180"/>
    </source>
</evidence>
<dbReference type="AlphaFoldDB" id="A0A6J2S5T7"/>
<dbReference type="GO" id="GO:0009986">
    <property type="term" value="C:cell surface"/>
    <property type="evidence" value="ECO:0007669"/>
    <property type="project" value="TreeGrafter"/>
</dbReference>
<comment type="similarity">
    <text evidence="2">Belongs to the mesothelin family.</text>
</comment>
<organism evidence="7 8">
    <name type="scientific">Cottoperca gobio</name>
    <name type="common">Frogmouth</name>
    <name type="synonym">Aphritis gobio</name>
    <dbReference type="NCBI Taxonomy" id="56716"/>
    <lineage>
        <taxon>Eukaryota</taxon>
        <taxon>Metazoa</taxon>
        <taxon>Chordata</taxon>
        <taxon>Craniata</taxon>
        <taxon>Vertebrata</taxon>
        <taxon>Euteleostomi</taxon>
        <taxon>Actinopterygii</taxon>
        <taxon>Neopterygii</taxon>
        <taxon>Teleostei</taxon>
        <taxon>Neoteleostei</taxon>
        <taxon>Acanthomorphata</taxon>
        <taxon>Eupercaria</taxon>
        <taxon>Perciformes</taxon>
        <taxon>Notothenioidei</taxon>
        <taxon>Bovichtidae</taxon>
        <taxon>Cottoperca</taxon>
    </lineage>
</organism>
<dbReference type="GO" id="GO:0016020">
    <property type="term" value="C:membrane"/>
    <property type="evidence" value="ECO:0007669"/>
    <property type="project" value="UniProtKB-SubCell"/>
</dbReference>
<dbReference type="PANTHER" id="PTHR23412">
    <property type="entry name" value="STEREOCILIN RELATED"/>
    <property type="match status" value="1"/>
</dbReference>
<evidence type="ECO:0000256" key="1">
    <source>
        <dbReference type="ARBA" id="ARBA00004370"/>
    </source>
</evidence>
<evidence type="ECO:0000313" key="8">
    <source>
        <dbReference type="RefSeq" id="XP_029317087.1"/>
    </source>
</evidence>
<evidence type="ECO:0000256" key="3">
    <source>
        <dbReference type="ARBA" id="ARBA00022729"/>
    </source>
</evidence>
<keyword evidence="4" id="KW-0130">Cell adhesion</keyword>
<keyword evidence="5" id="KW-0472">Membrane</keyword>
<reference evidence="8" key="1">
    <citation type="submission" date="2025-08" db="UniProtKB">
        <authorList>
            <consortium name="RefSeq"/>
        </authorList>
    </citation>
    <scope>IDENTIFICATION</scope>
</reference>
<evidence type="ECO:0000256" key="4">
    <source>
        <dbReference type="ARBA" id="ARBA00022889"/>
    </source>
</evidence>
<dbReference type="InterPro" id="IPR010335">
    <property type="entry name" value="Mesothelin"/>
</dbReference>
<proteinExistence type="inferred from homology"/>
<comment type="subcellular location">
    <subcellularLocation>
        <location evidence="1">Membrane</location>
    </subcellularLocation>
</comment>
<dbReference type="InParanoid" id="A0A6J2S5T7"/>